<feature type="compositionally biased region" description="Low complexity" evidence="2">
    <location>
        <begin position="674"/>
        <end position="694"/>
    </location>
</feature>
<dbReference type="Gene3D" id="1.20.1050.80">
    <property type="entry name" value="VPS9 domain"/>
    <property type="match status" value="1"/>
</dbReference>
<proteinExistence type="predicted"/>
<dbReference type="Proteomes" id="UP001149090">
    <property type="component" value="Unassembled WGS sequence"/>
</dbReference>
<feature type="compositionally biased region" description="Acidic residues" evidence="2">
    <location>
        <begin position="560"/>
        <end position="571"/>
    </location>
</feature>
<dbReference type="InterPro" id="IPR045046">
    <property type="entry name" value="Vps9-like"/>
</dbReference>
<keyword evidence="5" id="KW-1185">Reference proteome</keyword>
<dbReference type="GO" id="GO:0030139">
    <property type="term" value="C:endocytic vesicle"/>
    <property type="evidence" value="ECO:0007669"/>
    <property type="project" value="TreeGrafter"/>
</dbReference>
<dbReference type="OrthoDB" id="300289at2759"/>
<name>A0A9Q0LTP7_ANAIG</name>
<dbReference type="GO" id="GO:0005829">
    <property type="term" value="C:cytosol"/>
    <property type="evidence" value="ECO:0007669"/>
    <property type="project" value="TreeGrafter"/>
</dbReference>
<dbReference type="InterPro" id="IPR037191">
    <property type="entry name" value="VPS9_dom_sf"/>
</dbReference>
<feature type="compositionally biased region" description="Basic residues" evidence="2">
    <location>
        <begin position="800"/>
        <end position="825"/>
    </location>
</feature>
<dbReference type="InterPro" id="IPR003123">
    <property type="entry name" value="VPS9"/>
</dbReference>
<evidence type="ECO:0000313" key="4">
    <source>
        <dbReference type="EMBL" id="KAJ5077730.1"/>
    </source>
</evidence>
<dbReference type="Gene3D" id="1.10.246.120">
    <property type="match status" value="1"/>
</dbReference>
<protein>
    <submittedName>
        <fullName evidence="4">Rab5 gdp/gtp exchange factor</fullName>
    </submittedName>
</protein>
<feature type="compositionally biased region" description="Low complexity" evidence="2">
    <location>
        <begin position="826"/>
        <end position="849"/>
    </location>
</feature>
<dbReference type="SUPFAM" id="SSF109993">
    <property type="entry name" value="VPS9 domain"/>
    <property type="match status" value="1"/>
</dbReference>
<gene>
    <name evidence="4" type="ORF">M0811_05829</name>
</gene>
<dbReference type="EMBL" id="JAPDFW010000057">
    <property type="protein sequence ID" value="KAJ5077730.1"/>
    <property type="molecule type" value="Genomic_DNA"/>
</dbReference>
<feature type="region of interest" description="Disordered" evidence="2">
    <location>
        <begin position="560"/>
        <end position="582"/>
    </location>
</feature>
<accession>A0A9Q0LTP7</accession>
<dbReference type="PANTHER" id="PTHR23101">
    <property type="entry name" value="RAB GDP/GTP EXCHANGE FACTOR"/>
    <property type="match status" value="1"/>
</dbReference>
<feature type="region of interest" description="Disordered" evidence="2">
    <location>
        <begin position="674"/>
        <end position="722"/>
    </location>
</feature>
<dbReference type="GO" id="GO:0016192">
    <property type="term" value="P:vesicle-mediated transport"/>
    <property type="evidence" value="ECO:0007669"/>
    <property type="project" value="InterPro"/>
</dbReference>
<organism evidence="4 5">
    <name type="scientific">Anaeramoeba ignava</name>
    <name type="common">Anaerobic marine amoeba</name>
    <dbReference type="NCBI Taxonomy" id="1746090"/>
    <lineage>
        <taxon>Eukaryota</taxon>
        <taxon>Metamonada</taxon>
        <taxon>Anaeramoebidae</taxon>
        <taxon>Anaeramoeba</taxon>
    </lineage>
</organism>
<feature type="domain" description="VPS9" evidence="3">
    <location>
        <begin position="371"/>
        <end position="514"/>
    </location>
</feature>
<evidence type="ECO:0000256" key="1">
    <source>
        <dbReference type="SAM" id="Coils"/>
    </source>
</evidence>
<reference evidence="4" key="1">
    <citation type="submission" date="2022-10" db="EMBL/GenBank/DDBJ databases">
        <title>Novel sulphate-reducing endosymbionts in the free-living metamonad Anaeramoeba.</title>
        <authorList>
            <person name="Jerlstrom-Hultqvist J."/>
            <person name="Cepicka I."/>
            <person name="Gallot-Lavallee L."/>
            <person name="Salas-Leiva D."/>
            <person name="Curtis B.A."/>
            <person name="Zahonova K."/>
            <person name="Pipaliya S."/>
            <person name="Dacks J."/>
            <person name="Roger A.J."/>
        </authorList>
    </citation>
    <scope>NUCLEOTIDE SEQUENCE</scope>
    <source>
        <strain evidence="4">BMAN</strain>
    </source>
</reference>
<dbReference type="GO" id="GO:0005085">
    <property type="term" value="F:guanyl-nucleotide exchange factor activity"/>
    <property type="evidence" value="ECO:0007669"/>
    <property type="project" value="InterPro"/>
</dbReference>
<dbReference type="PANTHER" id="PTHR23101:SF25">
    <property type="entry name" value="GTPASE-ACTIVATING PROTEIN AND VPS9 DOMAIN-CONTAINING PROTEIN 1"/>
    <property type="match status" value="1"/>
</dbReference>
<dbReference type="SMART" id="SM00167">
    <property type="entry name" value="VPS9"/>
    <property type="match status" value="1"/>
</dbReference>
<dbReference type="GO" id="GO:0031267">
    <property type="term" value="F:small GTPase binding"/>
    <property type="evidence" value="ECO:0007669"/>
    <property type="project" value="TreeGrafter"/>
</dbReference>
<dbReference type="PROSITE" id="PS51205">
    <property type="entry name" value="VPS9"/>
    <property type="match status" value="1"/>
</dbReference>
<comment type="caution">
    <text evidence="4">The sequence shown here is derived from an EMBL/GenBank/DDBJ whole genome shotgun (WGS) entry which is preliminary data.</text>
</comment>
<keyword evidence="1" id="KW-0175">Coiled coil</keyword>
<dbReference type="AlphaFoldDB" id="A0A9Q0LTP7"/>
<evidence type="ECO:0000313" key="5">
    <source>
        <dbReference type="Proteomes" id="UP001149090"/>
    </source>
</evidence>
<feature type="region of interest" description="Disordered" evidence="2">
    <location>
        <begin position="778"/>
        <end position="849"/>
    </location>
</feature>
<feature type="coiled-coil region" evidence="1">
    <location>
        <begin position="177"/>
        <end position="206"/>
    </location>
</feature>
<evidence type="ECO:0000259" key="3">
    <source>
        <dbReference type="PROSITE" id="PS51205"/>
    </source>
</evidence>
<dbReference type="Pfam" id="PF02204">
    <property type="entry name" value="VPS9"/>
    <property type="match status" value="1"/>
</dbReference>
<sequence length="960" mass="112105">MKPFKRKIKESIFLRAFTENGDFLLNFLEFELSILTPVNESLKNIIITRNVIETHTIFINESNPKQFVCLNGVLGVFRSLKSMEDETQITLVQFWKKIEEDIIELIKNNKISEIFKREFQENNLDVEFESLPEVIGQSKMKFAKNCKTTSIFFINKPFDISESYQIKSSAMLKRTKKSRLENDLKIEEKKEQKESENINKEEISANIADEFLDVSDGVFEDIDDIDEKQPQENFITDTKSLDKFIQSNPDDKMISLQIRYFIKYVEKMGDFDIKEISSYIENFVATLSKKCFSHSSLMKFRPEFSQKEFRALNAFQQISLKRRCVLLDPDLLGGLMTKIKEKISNIRGLFEDYIMEYLHDFLFGVLKINNKIMDEKIKVRLRKLSKIPQLTIDFFQLPVEVLDYEAMILESKQKLITINMEKTPKKKLECLAQSCQLLLQIIEKVNMESGADNLLSFFSYILLQVNPPFIYSNIQYIDYFRKSVDISMTKSGFFYTNLLSAVGFLEKISGKDLRVHPVIFENYMRKPESKEKYYLKRLKKSQTEVPFKFKSEIIILDDSSNEEDENADESQDNSSNSHGKSLENINSFERKTNQKRQINLVHYPVNPTKIKNKSYSDRQRIDLEKQSGFQMIENENFKRKIEKDSRKDFESELNENLENNLNENLENNLNENLENNLNENSENNLNENSENNLNRNSDVKTRNRSNTIISPHKNFRSNSNINQRSSLNLNQLSKSISTPNEYLRNYSEIQEYEYEEKMDSINSFIILDYLKPTNQIPNSNLNTNSNSNTNLNTNSNTKKSNSKKSKQNSKKSKSKKSKKPKKLNPKKSISVSNPISISNLNPIKNSNSNPIKNLISNPNLNPNSIKNLISKKSSKSLIQQPLKTGEIIYSNGDLISRNQKENLSLRVSEILSQNDNFKFQNLENTRNLTPRELEDLLHEYQKLKKDFECLKTFLKEKKEN</sequence>
<evidence type="ECO:0000256" key="2">
    <source>
        <dbReference type="SAM" id="MobiDB-lite"/>
    </source>
</evidence>
<feature type="compositionally biased region" description="Low complexity" evidence="2">
    <location>
        <begin position="778"/>
        <end position="799"/>
    </location>
</feature>